<keyword evidence="2" id="KW-0472">Membrane</keyword>
<keyword evidence="3" id="KW-0547">Nucleotide-binding</keyword>
<evidence type="ECO:0000256" key="1">
    <source>
        <dbReference type="SAM" id="MobiDB-lite"/>
    </source>
</evidence>
<sequence>MILQHKCPDCGADMQYDADSRLLKCPSCGKTQNIKDMEPDFDPNAKQSHDAEASADDVDEVYGDFEDFEEQSTYGTYEDNEAKHYICQNCGAELITDADTTATICSYCNSPMILGDRLSGKMAPSKVIPFTISKERAEETFKKWCKHGLITPKDFTKADRISSITGMYVPFWLYDVNGRGEAHAHATKVRHYTSGDYDVTETRHYQVYRKVSLNFNDIPADASEKMPDDMMDKLEPYTYQDLTDFNTPYLSGFIAEKYNYTDAELFPRIKQKTEHYMDQYISNTITGYSSVTFTDRSYDTRQKNAIYSLLPVWMLSYNFNGKNYLFAMNGQTGKVVGKPPVSKGKVALWWGSITLVTFLISFLITMAAGGAF</sequence>
<dbReference type="RefSeq" id="WP_092478263.1">
    <property type="nucleotide sequence ID" value="NZ_FOHN01000016.1"/>
</dbReference>
<evidence type="ECO:0000313" key="4">
    <source>
        <dbReference type="Proteomes" id="UP000199800"/>
    </source>
</evidence>
<evidence type="ECO:0000256" key="2">
    <source>
        <dbReference type="SAM" id="Phobius"/>
    </source>
</evidence>
<proteinExistence type="predicted"/>
<feature type="region of interest" description="Disordered" evidence="1">
    <location>
        <begin position="36"/>
        <end position="55"/>
    </location>
</feature>
<keyword evidence="3" id="KW-0067">ATP-binding</keyword>
<evidence type="ECO:0000313" key="3">
    <source>
        <dbReference type="EMBL" id="SET35755.1"/>
    </source>
</evidence>
<keyword evidence="2" id="KW-0812">Transmembrane</keyword>
<dbReference type="PANTHER" id="PTHR37826">
    <property type="entry name" value="FLOTILLIN BAND_7_5 DOMAIN PROTEIN"/>
    <property type="match status" value="1"/>
</dbReference>
<organism evidence="3 4">
    <name type="scientific">[Clostridium] polysaccharolyticum</name>
    <dbReference type="NCBI Taxonomy" id="29364"/>
    <lineage>
        <taxon>Bacteria</taxon>
        <taxon>Bacillati</taxon>
        <taxon>Bacillota</taxon>
        <taxon>Clostridia</taxon>
        <taxon>Lachnospirales</taxon>
        <taxon>Lachnospiraceae</taxon>
    </lineage>
</organism>
<reference evidence="3 4" key="1">
    <citation type="submission" date="2016-10" db="EMBL/GenBank/DDBJ databases">
        <authorList>
            <person name="de Groot N.N."/>
        </authorList>
    </citation>
    <scope>NUCLEOTIDE SEQUENCE [LARGE SCALE GENOMIC DNA]</scope>
    <source>
        <strain evidence="3 4">DSM 1801</strain>
    </source>
</reference>
<protein>
    <submittedName>
        <fullName evidence="3">Replication restart DNA helicase PriA</fullName>
    </submittedName>
</protein>
<dbReference type="PANTHER" id="PTHR37826:SF3">
    <property type="entry name" value="J DOMAIN-CONTAINING PROTEIN"/>
    <property type="match status" value="1"/>
</dbReference>
<keyword evidence="3" id="KW-0347">Helicase</keyword>
<keyword evidence="3" id="KW-0378">Hydrolase</keyword>
<dbReference type="EMBL" id="FOHN01000016">
    <property type="protein sequence ID" value="SET35755.1"/>
    <property type="molecule type" value="Genomic_DNA"/>
</dbReference>
<dbReference type="OrthoDB" id="3182597at2"/>
<keyword evidence="2" id="KW-1133">Transmembrane helix</keyword>
<accession>A0A1I0DU57</accession>
<dbReference type="GO" id="GO:0004386">
    <property type="term" value="F:helicase activity"/>
    <property type="evidence" value="ECO:0007669"/>
    <property type="project" value="UniProtKB-KW"/>
</dbReference>
<keyword evidence="4" id="KW-1185">Reference proteome</keyword>
<name>A0A1I0DU57_9FIRM</name>
<dbReference type="Proteomes" id="UP000199800">
    <property type="component" value="Unassembled WGS sequence"/>
</dbReference>
<dbReference type="STRING" id="29364.SAMN04487772_11671"/>
<dbReference type="AlphaFoldDB" id="A0A1I0DU57"/>
<gene>
    <name evidence="3" type="ORF">SAMN04487772_11671</name>
</gene>
<dbReference type="Gene3D" id="2.20.28.30">
    <property type="entry name" value="RNA polymerase ii, chain L"/>
    <property type="match status" value="2"/>
</dbReference>
<feature type="transmembrane region" description="Helical" evidence="2">
    <location>
        <begin position="347"/>
        <end position="368"/>
    </location>
</feature>